<proteinExistence type="predicted"/>
<dbReference type="AlphaFoldDB" id="A0A540VAD9"/>
<name>A0A540VAD9_9CHLR</name>
<sequence>MQPIPAYPHHFTPAALNVQFQVHFVGADGTVVELPDTPLVAGTCGTWVLTLRNLERDLPRGAVITLIRQNIQIAYRLQMDRPHGRDYCTLETDSQARLRLLVGRSAVNLLSVLVEDGIWRRGESCVIRLGDRRQGGAGAEVFWSTTTATFLLAVDPTGSGHFWGVASNPLTFQVVAHHQPARFQLLGPTVAACGEPFTLHLAAFDRNRNLVDRFTGAVTFRPQPGVTGLPASYRFTPQDGGLALLENVRVHRPGVYRLAGVAENGLAVTSNPIVVQEAPACRVYWGDVHAHGWGDSTMYLMFNRTDKLDPLARHRQGRTVGRFDFACPAAMSMDPERREEVWDAYRAACAATDEPGVYVPFLAYEAHPTAGDRQVIFRDYADEPLPLPMRAPMEEVDAAYGQREDVLLQVHIGGDPPRWDRYRPDRERLLEICSGFGCAEWLLQRALRLGYRPAICGASDLHLGLMGAPRAVETFRGRFGQKFPMRQRDAAYGSGPVTAILAPELNRNALWAGLVSGQTYATSGARLYLDVRANGQPPGSEVKLASTLQLAVACHACAPLDRVDLIVGEYCVRSWEPHSLDFRLDLTLAAGQLPGSWLYLRLHQVDGEYAWSSPIWLEHPGPLPSPGNLPRWNAQETLDLGAFGENAATPHLADLQRYLSVEEDPTQFHHLTPVDVLELSMGRCALFYCTWSAAHLPMSIRWFFEFEIPKIRYDLGWRDYGAFDEFEYGPRLMAAQAEGR</sequence>
<accession>A0A540VAD9</accession>
<dbReference type="OrthoDB" id="543560at2"/>
<dbReference type="RefSeq" id="WP_141611962.1">
    <property type="nucleotide sequence ID" value="NZ_VIGC02000034.1"/>
</dbReference>
<dbReference type="InParanoid" id="A0A540VAD9"/>
<protein>
    <recommendedName>
        <fullName evidence="3">DUF3604 domain-containing protein</fullName>
    </recommendedName>
</protein>
<organism evidence="1 2">
    <name type="scientific">Litorilinea aerophila</name>
    <dbReference type="NCBI Taxonomy" id="1204385"/>
    <lineage>
        <taxon>Bacteria</taxon>
        <taxon>Bacillati</taxon>
        <taxon>Chloroflexota</taxon>
        <taxon>Caldilineae</taxon>
        <taxon>Caldilineales</taxon>
        <taxon>Caldilineaceae</taxon>
        <taxon>Litorilinea</taxon>
    </lineage>
</organism>
<dbReference type="Proteomes" id="UP000317371">
    <property type="component" value="Unassembled WGS sequence"/>
</dbReference>
<gene>
    <name evidence="1" type="ORF">FKZ61_20145</name>
</gene>
<evidence type="ECO:0000313" key="1">
    <source>
        <dbReference type="EMBL" id="TQE93724.1"/>
    </source>
</evidence>
<keyword evidence="2" id="KW-1185">Reference proteome</keyword>
<comment type="caution">
    <text evidence="1">The sequence shown here is derived from an EMBL/GenBank/DDBJ whole genome shotgun (WGS) entry which is preliminary data.</text>
</comment>
<dbReference type="EMBL" id="VIGC01000034">
    <property type="protein sequence ID" value="TQE93724.1"/>
    <property type="molecule type" value="Genomic_DNA"/>
</dbReference>
<reference evidence="1 2" key="1">
    <citation type="submission" date="2019-06" db="EMBL/GenBank/DDBJ databases">
        <title>Genome sequence of Litorilinea aerophila BAA-2444.</title>
        <authorList>
            <person name="Maclea K.S."/>
            <person name="Maurais E.G."/>
            <person name="Iannazzi L.C."/>
        </authorList>
    </citation>
    <scope>NUCLEOTIDE SEQUENCE [LARGE SCALE GENOMIC DNA]</scope>
    <source>
        <strain evidence="1 2">ATCC BAA-2444</strain>
    </source>
</reference>
<evidence type="ECO:0008006" key="3">
    <source>
        <dbReference type="Google" id="ProtNLM"/>
    </source>
</evidence>
<evidence type="ECO:0000313" key="2">
    <source>
        <dbReference type="Proteomes" id="UP000317371"/>
    </source>
</evidence>